<dbReference type="Proteomes" id="UP000184048">
    <property type="component" value="Unassembled WGS sequence"/>
</dbReference>
<proteinExistence type="predicted"/>
<protein>
    <submittedName>
        <fullName evidence="1">Uncharacterized protein</fullName>
    </submittedName>
</protein>
<name>A0A1M4ZJ39_9BACT</name>
<dbReference type="AlphaFoldDB" id="A0A1M4ZJ39"/>
<evidence type="ECO:0000313" key="2">
    <source>
        <dbReference type="Proteomes" id="UP000184048"/>
    </source>
</evidence>
<gene>
    <name evidence="1" type="ORF">SAMN02745131_01959</name>
</gene>
<sequence>MKHSKVNPVTYFKNHADINPHSASTFLVVYSVRKLFTGLAIAALID</sequence>
<reference evidence="1 2" key="1">
    <citation type="submission" date="2016-11" db="EMBL/GenBank/DDBJ databases">
        <authorList>
            <person name="Jaros S."/>
            <person name="Januszkiewicz K."/>
            <person name="Wedrychowicz H."/>
        </authorList>
    </citation>
    <scope>NUCLEOTIDE SEQUENCE [LARGE SCALE GENOMIC DNA]</scope>
    <source>
        <strain evidence="1 2">DSM 18119</strain>
    </source>
</reference>
<keyword evidence="2" id="KW-1185">Reference proteome</keyword>
<organism evidence="1 2">
    <name type="scientific">Flavisolibacter ginsengisoli DSM 18119</name>
    <dbReference type="NCBI Taxonomy" id="1121884"/>
    <lineage>
        <taxon>Bacteria</taxon>
        <taxon>Pseudomonadati</taxon>
        <taxon>Bacteroidota</taxon>
        <taxon>Chitinophagia</taxon>
        <taxon>Chitinophagales</taxon>
        <taxon>Chitinophagaceae</taxon>
        <taxon>Flavisolibacter</taxon>
    </lineage>
</organism>
<accession>A0A1M4ZJ39</accession>
<dbReference type="EMBL" id="FQUU01000007">
    <property type="protein sequence ID" value="SHF17985.1"/>
    <property type="molecule type" value="Genomic_DNA"/>
</dbReference>
<evidence type="ECO:0000313" key="1">
    <source>
        <dbReference type="EMBL" id="SHF17985.1"/>
    </source>
</evidence>
<dbReference type="STRING" id="1121884.SAMN02745131_01959"/>